<evidence type="ECO:0000256" key="2">
    <source>
        <dbReference type="ARBA" id="ARBA00022475"/>
    </source>
</evidence>
<feature type="transmembrane region" description="Helical" evidence="7">
    <location>
        <begin position="460"/>
        <end position="478"/>
    </location>
</feature>
<evidence type="ECO:0000256" key="4">
    <source>
        <dbReference type="ARBA" id="ARBA00022989"/>
    </source>
</evidence>
<keyword evidence="4 7" id="KW-1133">Transmembrane helix</keyword>
<feature type="transmembrane region" description="Helical" evidence="7">
    <location>
        <begin position="51"/>
        <end position="70"/>
    </location>
</feature>
<comment type="similarity">
    <text evidence="6">Belongs to the YccS/YhfK family.</text>
</comment>
<reference evidence="10" key="1">
    <citation type="journal article" date="2021" name="Int. J. Syst. Evol. Microbiol.">
        <title>Actinocatenispora comari sp. nov., an endophytic actinomycete isolated from aerial parts of Comarum salesowianum.</title>
        <authorList>
            <person name="Oyunbileg N."/>
            <person name="Iizaka Y."/>
            <person name="Hamada M."/>
            <person name="Davaapurev B.O."/>
            <person name="Fukumoto A."/>
            <person name="Tsetseg B."/>
            <person name="Kato F."/>
            <person name="Tamura T."/>
            <person name="Batkhuu J."/>
            <person name="Anzai Y."/>
        </authorList>
    </citation>
    <scope>NUCLEOTIDE SEQUENCE [LARGE SCALE GENOMIC DNA]</scope>
    <source>
        <strain evidence="10">NUM-2625</strain>
    </source>
</reference>
<sequence>MRAVRATVVVPGLFALTYKVIGDLQMATFAAFGGFATLVLASFAGTRRDKVVAHAGLAVAGSALLVIGTAVNSSPWVAAAVTLPVAFLVLFAGIGGPNAAAGGTAALLAYVLPAASPGTLDMLGSRLAGWWLASVVGTVAVLLLSPRPPGDRLRAAVAASAGALAARLDAALRGAGTDADRAATIDAKHELLAAFTATPYRPTGSTVADQALTSLVGMLEWATAVLDDGLREFPDLRAVAPVERDLFAATRDTLRRVARLLAGGAEEPDLAGLQQAIAASVTALRRMPAGDGDFADAVHQAFHAQTSALTVRAAAVDALIAARRADPATAADQARRWYGLPAARMPRLGVFELAWRHANLRSVWFVNSIRGALALAAAVLVADLVGVQHAFWVVLGTLSVLRTNAAGTGSTALRALLGTLVGFVVGAALLLVVGTGPVALWVALPIAVLVAGYVPGTLPFVVGQAAFTVVVSVLYNLLVPVGWSIGVVRIEDVAIGCAVSLVVGVLFWPRGASAVVGDDVADAFREGGRYLAQSVNWALGLRHQEPEPARAVTAGLRLDDGVRGLLAERGTRHLASQQLWRLVGGTIRLRLTAQSLASLPSPDAGPDPVSDALSGQAAQIAGWFDDLADLLVRPDAAAPSRVPRVATRIPTLQPIAAAATTDTLPCTLWVEQHLQHIRPALDSLVEPAAEVARLRRIPWWR</sequence>
<comment type="subcellular location">
    <subcellularLocation>
        <location evidence="1">Cell membrane</location>
        <topology evidence="1">Multi-pass membrane protein</topology>
    </subcellularLocation>
</comment>
<dbReference type="EMBL" id="BOPO01000091">
    <property type="protein sequence ID" value="GIL29424.1"/>
    <property type="molecule type" value="Genomic_DNA"/>
</dbReference>
<evidence type="ECO:0000256" key="7">
    <source>
        <dbReference type="SAM" id="Phobius"/>
    </source>
</evidence>
<dbReference type="InterPro" id="IPR049453">
    <property type="entry name" value="Memb_transporter_dom"/>
</dbReference>
<evidence type="ECO:0000313" key="10">
    <source>
        <dbReference type="Proteomes" id="UP000614996"/>
    </source>
</evidence>
<evidence type="ECO:0000313" key="9">
    <source>
        <dbReference type="EMBL" id="GIL29424.1"/>
    </source>
</evidence>
<feature type="transmembrane region" description="Helical" evidence="7">
    <location>
        <begin position="25"/>
        <end position="44"/>
    </location>
</feature>
<feature type="transmembrane region" description="Helical" evidence="7">
    <location>
        <begin position="128"/>
        <end position="145"/>
    </location>
</feature>
<evidence type="ECO:0000256" key="5">
    <source>
        <dbReference type="ARBA" id="ARBA00023136"/>
    </source>
</evidence>
<evidence type="ECO:0000256" key="3">
    <source>
        <dbReference type="ARBA" id="ARBA00022692"/>
    </source>
</evidence>
<accession>A0A8J4EQ50</accession>
<comment type="caution">
    <text evidence="9">The sequence shown here is derived from an EMBL/GenBank/DDBJ whole genome shotgun (WGS) entry which is preliminary data.</text>
</comment>
<dbReference type="Proteomes" id="UP000614996">
    <property type="component" value="Unassembled WGS sequence"/>
</dbReference>
<keyword evidence="5 7" id="KW-0472">Membrane</keyword>
<evidence type="ECO:0000256" key="6">
    <source>
        <dbReference type="ARBA" id="ARBA00043993"/>
    </source>
</evidence>
<dbReference type="PANTHER" id="PTHR30509">
    <property type="entry name" value="P-HYDROXYBENZOIC ACID EFFLUX PUMP SUBUNIT-RELATED"/>
    <property type="match status" value="1"/>
</dbReference>
<dbReference type="AlphaFoldDB" id="A0A8J4EQ50"/>
<dbReference type="PANTHER" id="PTHR30509:SF9">
    <property type="entry name" value="MULTIDRUG RESISTANCE PROTEIN MDTO"/>
    <property type="match status" value="1"/>
</dbReference>
<protein>
    <submittedName>
        <fullName evidence="9">FUSC family protein</fullName>
    </submittedName>
</protein>
<proteinExistence type="inferred from homology"/>
<name>A0A8J4EQ50_9ACTN</name>
<keyword evidence="3 7" id="KW-0812">Transmembrane</keyword>
<feature type="domain" description="Integral membrane bound transporter" evidence="8">
    <location>
        <begin position="378"/>
        <end position="503"/>
    </location>
</feature>
<evidence type="ECO:0000256" key="1">
    <source>
        <dbReference type="ARBA" id="ARBA00004651"/>
    </source>
</evidence>
<dbReference type="Pfam" id="PF13515">
    <property type="entry name" value="FUSC_2"/>
    <property type="match status" value="1"/>
</dbReference>
<feature type="transmembrane region" description="Helical" evidence="7">
    <location>
        <begin position="412"/>
        <end position="431"/>
    </location>
</feature>
<evidence type="ECO:0000259" key="8">
    <source>
        <dbReference type="Pfam" id="PF13515"/>
    </source>
</evidence>
<feature type="transmembrane region" description="Helical" evidence="7">
    <location>
        <begin position="371"/>
        <end position="392"/>
    </location>
</feature>
<feature type="transmembrane region" description="Helical" evidence="7">
    <location>
        <begin position="490"/>
        <end position="508"/>
    </location>
</feature>
<gene>
    <name evidence="9" type="ORF">NUM_46780</name>
</gene>
<feature type="transmembrane region" description="Helical" evidence="7">
    <location>
        <begin position="438"/>
        <end position="454"/>
    </location>
</feature>
<keyword evidence="10" id="KW-1185">Reference proteome</keyword>
<organism evidence="9 10">
    <name type="scientific">Actinocatenispora comari</name>
    <dbReference type="NCBI Taxonomy" id="2807577"/>
    <lineage>
        <taxon>Bacteria</taxon>
        <taxon>Bacillati</taxon>
        <taxon>Actinomycetota</taxon>
        <taxon>Actinomycetes</taxon>
        <taxon>Micromonosporales</taxon>
        <taxon>Micromonosporaceae</taxon>
        <taxon>Actinocatenispora</taxon>
    </lineage>
</organism>
<keyword evidence="2" id="KW-1003">Cell membrane</keyword>
<dbReference type="GO" id="GO:0005886">
    <property type="term" value="C:plasma membrane"/>
    <property type="evidence" value="ECO:0007669"/>
    <property type="project" value="UniProtKB-SubCell"/>
</dbReference>